<reference evidence="3" key="1">
    <citation type="journal article" date="2013" name="Nature">
        <title>Draft genome of the wheat A-genome progenitor Triticum urartu.</title>
        <authorList>
            <person name="Ling H.Q."/>
            <person name="Zhao S."/>
            <person name="Liu D."/>
            <person name="Wang J."/>
            <person name="Sun H."/>
            <person name="Zhang C."/>
            <person name="Fan H."/>
            <person name="Li D."/>
            <person name="Dong L."/>
            <person name="Tao Y."/>
            <person name="Gao C."/>
            <person name="Wu H."/>
            <person name="Li Y."/>
            <person name="Cui Y."/>
            <person name="Guo X."/>
            <person name="Zheng S."/>
            <person name="Wang B."/>
            <person name="Yu K."/>
            <person name="Liang Q."/>
            <person name="Yang W."/>
            <person name="Lou X."/>
            <person name="Chen J."/>
            <person name="Feng M."/>
            <person name="Jian J."/>
            <person name="Zhang X."/>
            <person name="Luo G."/>
            <person name="Jiang Y."/>
            <person name="Liu J."/>
            <person name="Wang Z."/>
            <person name="Sha Y."/>
            <person name="Zhang B."/>
            <person name="Wu H."/>
            <person name="Tang D."/>
            <person name="Shen Q."/>
            <person name="Xue P."/>
            <person name="Zou S."/>
            <person name="Wang X."/>
            <person name="Liu X."/>
            <person name="Wang F."/>
            <person name="Yang Y."/>
            <person name="An X."/>
            <person name="Dong Z."/>
            <person name="Zhang K."/>
            <person name="Zhang X."/>
            <person name="Luo M.C."/>
            <person name="Dvorak J."/>
            <person name="Tong Y."/>
            <person name="Wang J."/>
            <person name="Yang H."/>
            <person name="Li Z."/>
            <person name="Wang D."/>
            <person name="Zhang A."/>
            <person name="Wang J."/>
        </authorList>
    </citation>
    <scope>NUCLEOTIDE SEQUENCE</scope>
    <source>
        <strain evidence="3">cv. G1812</strain>
    </source>
</reference>
<name>A0A8R7RC06_TRIUA</name>
<accession>A0A8R7RC06</accession>
<dbReference type="AlphaFoldDB" id="A0A8R7RC06"/>
<dbReference type="PANTHER" id="PTHR48237">
    <property type="entry name" value="GAMMA-TUBULIN COMPLEX COMPONENT"/>
    <property type="match status" value="1"/>
</dbReference>
<feature type="compositionally biased region" description="Basic and acidic residues" evidence="1">
    <location>
        <begin position="155"/>
        <end position="165"/>
    </location>
</feature>
<feature type="compositionally biased region" description="Basic residues" evidence="1">
    <location>
        <begin position="166"/>
        <end position="177"/>
    </location>
</feature>
<evidence type="ECO:0000313" key="3">
    <source>
        <dbReference type="Proteomes" id="UP000015106"/>
    </source>
</evidence>
<dbReference type="EnsemblPlants" id="TuG1812S0001714600.01.T01">
    <property type="protein sequence ID" value="TuG1812S0001714600.01.T01"/>
    <property type="gene ID" value="TuG1812S0001714600.01"/>
</dbReference>
<evidence type="ECO:0000313" key="2">
    <source>
        <dbReference type="EnsemblPlants" id="TuG1812S0001714600.01.T01"/>
    </source>
</evidence>
<dbReference type="Gramene" id="TuG1812S0001714600.01.T01">
    <property type="protein sequence ID" value="TuG1812S0001714600.01.T01"/>
    <property type="gene ID" value="TuG1812S0001714600.01"/>
</dbReference>
<feature type="region of interest" description="Disordered" evidence="1">
    <location>
        <begin position="120"/>
        <end position="177"/>
    </location>
</feature>
<protein>
    <recommendedName>
        <fullName evidence="4">Gamma-tubulin complex component</fullName>
    </recommendedName>
</protein>
<organism evidence="2 3">
    <name type="scientific">Triticum urartu</name>
    <name type="common">Red wild einkorn</name>
    <name type="synonym">Crithodium urartu</name>
    <dbReference type="NCBI Taxonomy" id="4572"/>
    <lineage>
        <taxon>Eukaryota</taxon>
        <taxon>Viridiplantae</taxon>
        <taxon>Streptophyta</taxon>
        <taxon>Embryophyta</taxon>
        <taxon>Tracheophyta</taxon>
        <taxon>Spermatophyta</taxon>
        <taxon>Magnoliopsida</taxon>
        <taxon>Liliopsida</taxon>
        <taxon>Poales</taxon>
        <taxon>Poaceae</taxon>
        <taxon>BOP clade</taxon>
        <taxon>Pooideae</taxon>
        <taxon>Triticodae</taxon>
        <taxon>Triticeae</taxon>
        <taxon>Triticinae</taxon>
        <taxon>Triticum</taxon>
    </lineage>
</organism>
<dbReference type="PANTHER" id="PTHR48237:SF1">
    <property type="entry name" value="SPC97_SPC98 FAMILY OF SPINDLE POLE BODY (SBP) COMPONENT"/>
    <property type="match status" value="1"/>
</dbReference>
<sequence>SPSPLPPPHGASRRRRHPTSSSPPPPPPLAAESSASTEEESQWLAALSEPELDLLISLKLLAVKRAETAGRPHLADAFDLRTLRALGVVLLEDFKHRLREETSLDATVLDRLALSRDPVTDVGVGCSSSDSEVFRRRSKDQPIKPSGVKRKRKQTHDGRHGEAVKKNKKRRKTSRRR</sequence>
<feature type="region of interest" description="Disordered" evidence="1">
    <location>
        <begin position="1"/>
        <end position="43"/>
    </location>
</feature>
<keyword evidence="3" id="KW-1185">Reference proteome</keyword>
<evidence type="ECO:0008006" key="4">
    <source>
        <dbReference type="Google" id="ProtNLM"/>
    </source>
</evidence>
<dbReference type="Proteomes" id="UP000015106">
    <property type="component" value="Unassembled WGS sequence"/>
</dbReference>
<proteinExistence type="predicted"/>
<feature type="compositionally biased region" description="Basic and acidic residues" evidence="1">
    <location>
        <begin position="132"/>
        <end position="142"/>
    </location>
</feature>
<evidence type="ECO:0000256" key="1">
    <source>
        <dbReference type="SAM" id="MobiDB-lite"/>
    </source>
</evidence>
<reference evidence="2" key="2">
    <citation type="submission" date="2022-06" db="UniProtKB">
        <authorList>
            <consortium name="EnsemblPlants"/>
        </authorList>
    </citation>
    <scope>IDENTIFICATION</scope>
</reference>